<accession>A0A3S9VWC2</accession>
<dbReference type="EMBL" id="CP032819">
    <property type="protein sequence ID" value="AZS30847.1"/>
    <property type="molecule type" value="Genomic_DNA"/>
</dbReference>
<evidence type="ECO:0000313" key="3">
    <source>
        <dbReference type="Proteomes" id="UP000270673"/>
    </source>
</evidence>
<dbReference type="InterPro" id="IPR009061">
    <property type="entry name" value="DNA-bd_dom_put_sf"/>
</dbReference>
<dbReference type="SUPFAM" id="SSF46955">
    <property type="entry name" value="Putative DNA-binding domain"/>
    <property type="match status" value="1"/>
</dbReference>
<dbReference type="Proteomes" id="UP000270673">
    <property type="component" value="Chromosome"/>
</dbReference>
<dbReference type="RefSeq" id="WP_106481406.1">
    <property type="nucleotide sequence ID" value="NZ_CP032819.1"/>
</dbReference>
<protein>
    <submittedName>
        <fullName evidence="2">DNA-binding protein</fullName>
    </submittedName>
</protein>
<dbReference type="NCBIfam" id="TIGR01764">
    <property type="entry name" value="excise"/>
    <property type="match status" value="1"/>
</dbReference>
<keyword evidence="3" id="KW-1185">Reference proteome</keyword>
<sequence length="96" mass="11178">MTEDLKQVANEVTANTIFCTKEVLTSDEAARYMGISKSYLYKLTMRGEIPHFKPMGKMCYFNRVELEQWLQRNRVATSEEIEQKAQNYCMKKGGIL</sequence>
<evidence type="ECO:0000259" key="1">
    <source>
        <dbReference type="Pfam" id="PF12728"/>
    </source>
</evidence>
<feature type="domain" description="Helix-turn-helix" evidence="1">
    <location>
        <begin position="23"/>
        <end position="74"/>
    </location>
</feature>
<dbReference type="OrthoDB" id="597977at2"/>
<evidence type="ECO:0000313" key="2">
    <source>
        <dbReference type="EMBL" id="AZS30847.1"/>
    </source>
</evidence>
<reference evidence="2 3" key="1">
    <citation type="submission" date="2018-10" db="EMBL/GenBank/DDBJ databases">
        <title>Butyricimonas faecalis sp. nov., isolated from human faeces and emended description of the genus Butyricimonas.</title>
        <authorList>
            <person name="Le Roy T."/>
            <person name="Van der Smissen P."/>
            <person name="Paquot A."/>
            <person name="Delzenne N."/>
            <person name="Muccioli G."/>
            <person name="Collet J.-F."/>
            <person name="Cani P.D."/>
        </authorList>
    </citation>
    <scope>NUCLEOTIDE SEQUENCE [LARGE SCALE GENOMIC DNA]</scope>
    <source>
        <strain evidence="2 3">H184</strain>
    </source>
</reference>
<organism evidence="2 3">
    <name type="scientific">Butyricimonas faecalis</name>
    <dbReference type="NCBI Taxonomy" id="2093856"/>
    <lineage>
        <taxon>Bacteria</taxon>
        <taxon>Pseudomonadati</taxon>
        <taxon>Bacteroidota</taxon>
        <taxon>Bacteroidia</taxon>
        <taxon>Bacteroidales</taxon>
        <taxon>Odoribacteraceae</taxon>
        <taxon>Butyricimonas</taxon>
    </lineage>
</organism>
<proteinExistence type="predicted"/>
<dbReference type="InterPro" id="IPR041657">
    <property type="entry name" value="HTH_17"/>
</dbReference>
<dbReference type="Pfam" id="PF12728">
    <property type="entry name" value="HTH_17"/>
    <property type="match status" value="1"/>
</dbReference>
<keyword evidence="2" id="KW-0238">DNA-binding</keyword>
<dbReference type="InterPro" id="IPR010093">
    <property type="entry name" value="SinI_DNA-bd"/>
</dbReference>
<dbReference type="AlphaFoldDB" id="A0A3S9VWC2"/>
<gene>
    <name evidence="2" type="ORF">D8S85_15705</name>
</gene>
<dbReference type="GO" id="GO:0003677">
    <property type="term" value="F:DNA binding"/>
    <property type="evidence" value="ECO:0007669"/>
    <property type="project" value="UniProtKB-KW"/>
</dbReference>
<name>A0A3S9VWC2_9BACT</name>
<dbReference type="KEGG" id="buy:D8S85_15705"/>